<evidence type="ECO:0000259" key="2">
    <source>
        <dbReference type="Pfam" id="PF09314"/>
    </source>
</evidence>
<reference evidence="3 4" key="1">
    <citation type="submission" date="2020-04" db="EMBL/GenBank/DDBJ databases">
        <title>Novel Paenibacillus strain UniB2 isolated from commercial digestive syrup.</title>
        <authorList>
            <person name="Thorat V."/>
            <person name="Kirdat K."/>
            <person name="Tiwarekar B."/>
            <person name="Yadav A."/>
        </authorList>
    </citation>
    <scope>NUCLEOTIDE SEQUENCE [LARGE SCALE GENOMIC DNA]</scope>
    <source>
        <strain evidence="3 4">UniB2</strain>
    </source>
</reference>
<name>A0A6H2GUP3_9BACL</name>
<sequence length="408" mass="47409">MDLNKQHIFIIGSKGIPAKYGGFETFVEHLTKSKKDQSIQYHVSCLADNRQVYTHNESRCFNISVPNIGPAKAVLYDVLSLKECYEFISKNNIHDAIIYILACRIGPFLGFYKRKLEKFNTQIFVNPDGHEWKRSKWNAFIRRYWKFSESIMVKKADLLICDSIGIQNYITEEYKKYRPQTTYIAYGADTVKSTLNSKDSTFINWMDKNKVREKDYYLVVGRFVPENNYELMIREFMRSNTRKDFVIISNVENNTFYKDLLQKTHFEQDKRIKFVGTVYDGELLKKIREEAFGYFHGHEVGGTNPSLLEAMASTQLNLLLDVVFNREVGLDGAVYFEKTQGSLAKLIAVCDGMDEETIKQYQELAVDRIQNAYTWNLIIQKYEAVFKGMSQQYVNDIALYPAQGVVKA</sequence>
<dbReference type="Proteomes" id="UP000502136">
    <property type="component" value="Chromosome"/>
</dbReference>
<dbReference type="KEGG" id="palr:HGI30_05835"/>
<accession>A0A6H2GUP3</accession>
<organism evidence="3 4">
    <name type="scientific">Paenibacillus albicereus</name>
    <dbReference type="NCBI Taxonomy" id="2726185"/>
    <lineage>
        <taxon>Bacteria</taxon>
        <taxon>Bacillati</taxon>
        <taxon>Bacillota</taxon>
        <taxon>Bacilli</taxon>
        <taxon>Bacillales</taxon>
        <taxon>Paenibacillaceae</taxon>
        <taxon>Paenibacillus</taxon>
    </lineage>
</organism>
<evidence type="ECO:0000256" key="1">
    <source>
        <dbReference type="ARBA" id="ARBA00022679"/>
    </source>
</evidence>
<dbReference type="EMBL" id="CP051428">
    <property type="protein sequence ID" value="QJC51130.1"/>
    <property type="molecule type" value="Genomic_DNA"/>
</dbReference>
<dbReference type="PANTHER" id="PTHR46401">
    <property type="entry name" value="GLYCOSYLTRANSFERASE WBBK-RELATED"/>
    <property type="match status" value="1"/>
</dbReference>
<gene>
    <name evidence="3" type="ORF">HGI30_05835</name>
</gene>
<protein>
    <submittedName>
        <fullName evidence="3">Glycosyltransferase family 1 protein</fullName>
    </submittedName>
</protein>
<dbReference type="PANTHER" id="PTHR46401:SF2">
    <property type="entry name" value="GLYCOSYLTRANSFERASE WBBK-RELATED"/>
    <property type="match status" value="1"/>
</dbReference>
<evidence type="ECO:0000313" key="3">
    <source>
        <dbReference type="EMBL" id="QJC51130.1"/>
    </source>
</evidence>
<keyword evidence="1 3" id="KW-0808">Transferase</keyword>
<feature type="domain" description="DUF1972" evidence="2">
    <location>
        <begin position="5"/>
        <end position="189"/>
    </location>
</feature>
<dbReference type="InterPro" id="IPR015393">
    <property type="entry name" value="DUF1972"/>
</dbReference>
<dbReference type="Pfam" id="PF09314">
    <property type="entry name" value="DUF1972"/>
    <property type="match status" value="1"/>
</dbReference>
<dbReference type="NCBIfam" id="NF046071">
    <property type="entry name" value="B1-4RhmsylTfaseCps2T"/>
    <property type="match status" value="1"/>
</dbReference>
<proteinExistence type="predicted"/>
<dbReference type="GO" id="GO:0009103">
    <property type="term" value="P:lipopolysaccharide biosynthetic process"/>
    <property type="evidence" value="ECO:0007669"/>
    <property type="project" value="TreeGrafter"/>
</dbReference>
<dbReference type="SUPFAM" id="SSF53756">
    <property type="entry name" value="UDP-Glycosyltransferase/glycogen phosphorylase"/>
    <property type="match status" value="1"/>
</dbReference>
<evidence type="ECO:0000313" key="4">
    <source>
        <dbReference type="Proteomes" id="UP000502136"/>
    </source>
</evidence>
<dbReference type="Gene3D" id="3.40.50.2000">
    <property type="entry name" value="Glycogen Phosphorylase B"/>
    <property type="match status" value="2"/>
</dbReference>
<keyword evidence="4" id="KW-1185">Reference proteome</keyword>
<dbReference type="RefSeq" id="WP_168906784.1">
    <property type="nucleotide sequence ID" value="NZ_CP051428.1"/>
</dbReference>
<dbReference type="GO" id="GO:0016757">
    <property type="term" value="F:glycosyltransferase activity"/>
    <property type="evidence" value="ECO:0007669"/>
    <property type="project" value="TreeGrafter"/>
</dbReference>
<dbReference type="AlphaFoldDB" id="A0A6H2GUP3"/>